<evidence type="ECO:0000313" key="2">
    <source>
        <dbReference type="EMBL" id="GGG85015.1"/>
    </source>
</evidence>
<keyword evidence="1" id="KW-0472">Membrane</keyword>
<comment type="caution">
    <text evidence="2">The sequence shown here is derived from an EMBL/GenBank/DDBJ whole genome shotgun (WGS) entry which is preliminary data.</text>
</comment>
<protein>
    <submittedName>
        <fullName evidence="2">Uncharacterized protein</fullName>
    </submittedName>
</protein>
<proteinExistence type="predicted"/>
<keyword evidence="1" id="KW-0812">Transmembrane</keyword>
<feature type="transmembrane region" description="Helical" evidence="1">
    <location>
        <begin position="70"/>
        <end position="91"/>
    </location>
</feature>
<dbReference type="Proteomes" id="UP000647241">
    <property type="component" value="Unassembled WGS sequence"/>
</dbReference>
<dbReference type="AlphaFoldDB" id="A0A917HN61"/>
<keyword evidence="1" id="KW-1133">Transmembrane helix</keyword>
<dbReference type="RefSeq" id="WP_188555070.1">
    <property type="nucleotide sequence ID" value="NZ_BMGT01000003.1"/>
</dbReference>
<feature type="transmembrane region" description="Helical" evidence="1">
    <location>
        <begin position="21"/>
        <end position="45"/>
    </location>
</feature>
<evidence type="ECO:0000256" key="1">
    <source>
        <dbReference type="SAM" id="Phobius"/>
    </source>
</evidence>
<keyword evidence="3" id="KW-1185">Reference proteome</keyword>
<dbReference type="EMBL" id="BMGT01000003">
    <property type="protein sequence ID" value="GGG85015.1"/>
    <property type="molecule type" value="Genomic_DNA"/>
</dbReference>
<reference evidence="2" key="1">
    <citation type="journal article" date="2014" name="Int. J. Syst. Evol. Microbiol.">
        <title>Complete genome sequence of Corynebacterium casei LMG S-19264T (=DSM 44701T), isolated from a smear-ripened cheese.</title>
        <authorList>
            <consortium name="US DOE Joint Genome Institute (JGI-PGF)"/>
            <person name="Walter F."/>
            <person name="Albersmeier A."/>
            <person name="Kalinowski J."/>
            <person name="Ruckert C."/>
        </authorList>
    </citation>
    <scope>NUCLEOTIDE SEQUENCE</scope>
    <source>
        <strain evidence="2">CGMCC 1.12997</strain>
    </source>
</reference>
<evidence type="ECO:0000313" key="3">
    <source>
        <dbReference type="Proteomes" id="UP000647241"/>
    </source>
</evidence>
<accession>A0A917HN61</accession>
<name>A0A917HN61_9BACT</name>
<reference evidence="2" key="2">
    <citation type="submission" date="2020-09" db="EMBL/GenBank/DDBJ databases">
        <authorList>
            <person name="Sun Q."/>
            <person name="Zhou Y."/>
        </authorList>
    </citation>
    <scope>NUCLEOTIDE SEQUENCE</scope>
    <source>
        <strain evidence="2">CGMCC 1.12997</strain>
    </source>
</reference>
<sequence>MPGFRILQVSSTQLVIKDPPSYLFAAFFIVVAVIGLFVLGGSLAARTRSNAGSVQFEGKTYSQRDLSRGWAVPVVGLLLLLGAGYASWFILQGASLTLDRGTGTYVMDHGRPFFMSFRDTGQLSDIEDATIETDTGGNRFVLVLRDGQRLGLGSFTDQGGQSEAAAAVKHFLRGEN</sequence>
<gene>
    <name evidence="2" type="ORF">GCM10011585_31040</name>
</gene>
<organism evidence="2 3">
    <name type="scientific">Edaphobacter dinghuensis</name>
    <dbReference type="NCBI Taxonomy" id="1560005"/>
    <lineage>
        <taxon>Bacteria</taxon>
        <taxon>Pseudomonadati</taxon>
        <taxon>Acidobacteriota</taxon>
        <taxon>Terriglobia</taxon>
        <taxon>Terriglobales</taxon>
        <taxon>Acidobacteriaceae</taxon>
        <taxon>Edaphobacter</taxon>
    </lineage>
</organism>